<protein>
    <recommendedName>
        <fullName evidence="6 15">Phosphoenolpyruvate synthase</fullName>
        <shortName evidence="15">PEP synthase</shortName>
        <ecNumber evidence="5 15">2.7.9.2</ecNumber>
    </recommendedName>
    <alternativeName>
        <fullName evidence="13 15">Pyruvate, water dikinase</fullName>
    </alternativeName>
</protein>
<dbReference type="PRINTS" id="PR01736">
    <property type="entry name" value="PHPHTRNFRASE"/>
</dbReference>
<dbReference type="InterPro" id="IPR013815">
    <property type="entry name" value="ATP_grasp_subdomain_1"/>
</dbReference>
<dbReference type="UniPathway" id="UPA00138"/>
<dbReference type="Gene3D" id="3.20.20.60">
    <property type="entry name" value="Phosphoenolpyruvate-binding domains"/>
    <property type="match status" value="1"/>
</dbReference>
<dbReference type="SUPFAM" id="SSF51621">
    <property type="entry name" value="Phosphoenolpyruvate/pyruvate domain"/>
    <property type="match status" value="1"/>
</dbReference>
<dbReference type="STRING" id="1797589.A2784_03090"/>
<feature type="domain" description="PEP-utilising enzyme C-terminal" evidence="18">
    <location>
        <begin position="458"/>
        <end position="750"/>
    </location>
</feature>
<proteinExistence type="inferred from homology"/>
<keyword evidence="7 15" id="KW-0808">Transferase</keyword>
<dbReference type="InterPro" id="IPR015813">
    <property type="entry name" value="Pyrv/PenolPyrv_kinase-like_dom"/>
</dbReference>
<evidence type="ECO:0000256" key="5">
    <source>
        <dbReference type="ARBA" id="ARBA00011996"/>
    </source>
</evidence>
<keyword evidence="19" id="KW-0670">Pyruvate</keyword>
<dbReference type="InterPro" id="IPR000121">
    <property type="entry name" value="PEP_util_C"/>
</dbReference>
<evidence type="ECO:0000313" key="19">
    <source>
        <dbReference type="EMBL" id="OGY16902.1"/>
    </source>
</evidence>
<evidence type="ECO:0000256" key="8">
    <source>
        <dbReference type="ARBA" id="ARBA00022723"/>
    </source>
</evidence>
<evidence type="ECO:0000256" key="9">
    <source>
        <dbReference type="ARBA" id="ARBA00022741"/>
    </source>
</evidence>
<keyword evidence="12 15" id="KW-0460">Magnesium</keyword>
<comment type="caution">
    <text evidence="19">The sequence shown here is derived from an EMBL/GenBank/DDBJ whole genome shotgun (WGS) entry which is preliminary data.</text>
</comment>
<dbReference type="Pfam" id="PF02896">
    <property type="entry name" value="PEP-utilizers_C"/>
    <property type="match status" value="1"/>
</dbReference>
<evidence type="ECO:0000256" key="7">
    <source>
        <dbReference type="ARBA" id="ARBA00022679"/>
    </source>
</evidence>
<dbReference type="InterPro" id="IPR002192">
    <property type="entry name" value="PPDK_AMP/ATP-bd"/>
</dbReference>
<evidence type="ECO:0000256" key="11">
    <source>
        <dbReference type="ARBA" id="ARBA00022840"/>
    </source>
</evidence>
<dbReference type="EC" id="2.7.9.2" evidence="5 15"/>
<dbReference type="InterPro" id="IPR036637">
    <property type="entry name" value="Phosphohistidine_dom_sf"/>
</dbReference>
<comment type="pathway">
    <text evidence="3 15">Carbohydrate biosynthesis; gluconeogenesis.</text>
</comment>
<comment type="cofactor">
    <cofactor evidence="1 15">
        <name>Mg(2+)</name>
        <dbReference type="ChEBI" id="CHEBI:18420"/>
    </cofactor>
</comment>
<dbReference type="Pfam" id="PF00391">
    <property type="entry name" value="PEP-utilizers"/>
    <property type="match status" value="1"/>
</dbReference>
<organism evidence="19 20">
    <name type="scientific">Candidatus Chisholmbacteria bacterium RIFCSPHIGHO2_01_FULL_48_12</name>
    <dbReference type="NCBI Taxonomy" id="1797589"/>
    <lineage>
        <taxon>Bacteria</taxon>
        <taxon>Candidatus Chisholmiibacteriota</taxon>
    </lineage>
</organism>
<accession>A0A1G1VNC9</accession>
<dbReference type="PROSITE" id="PS00370">
    <property type="entry name" value="PEP_ENZYMES_PHOS_SITE"/>
    <property type="match status" value="1"/>
</dbReference>
<feature type="domain" description="PEP-utilising enzyme mobile" evidence="16">
    <location>
        <begin position="366"/>
        <end position="436"/>
    </location>
</feature>
<comment type="similarity">
    <text evidence="4 15">Belongs to the PEP-utilizing enzyme family.</text>
</comment>
<dbReference type="GO" id="GO:0046872">
    <property type="term" value="F:metal ion binding"/>
    <property type="evidence" value="ECO:0007669"/>
    <property type="project" value="UniProtKB-KW"/>
</dbReference>
<dbReference type="SUPFAM" id="SSF52009">
    <property type="entry name" value="Phosphohistidine domain"/>
    <property type="match status" value="1"/>
</dbReference>
<dbReference type="AlphaFoldDB" id="A0A1G1VNC9"/>
<gene>
    <name evidence="19" type="ORF">A2784_03090</name>
</gene>
<dbReference type="Proteomes" id="UP000177324">
    <property type="component" value="Unassembled WGS sequence"/>
</dbReference>
<sequence length="761" mass="83399">MPLPHVVWFKDVTKEDIPLVGGKGANLGEMTRAGFPVPNGFIITAAAYFYLLESNHLRPKVHDLLSGLDVNKPQELDRISHQVRQVIVRAEVPKDLSFQILQAYSKLSPRLSHALVAVRSSATAEDLPDASFAGQQETYLNIQGEANLIQAVRQSWASLFTPRAIFYRAQKKFDHFKVGLATPVQLMVQSDVSGVMFTVDPVTNDKTTLVIEAVWGLGELIVQGSVTPDHYKINKSDLSIVHKVVSPQDKQLIKRRGQNQVVAVPKSRRQLPKLSDPQITRLAELGIKLHQHYFFPQDIEWALEGNQLYILQTRPITTLQSPKSAQPHVPVNFDLPLLITGSPASPGLATGPARFISSPQHIHQLKAGEILVTDMTSPDFVPAMRQAAAVVTNKGGQTSHAAIVSRELGIPCIVGAASATKLLKTGSVITVNGSTGQIFKGAPRPDIVKLIKDHPIMTTPASLNLTTATHLYVNLAEPDRAAQIAKLNVDGVGLLRAEFMLAQIGTHPKKLIHDGKKSFFVSQLAEGLETFCAAFNPRPVVYRATDFKTNEYSHLIGGKPYEPEEPNPMLGFRGAFRYIADPQVFDLELAAIRQVRDTAGYKNLWLMIPFVHTPEELRQVKKLITTAGLIRSPSFKLWMMVEIPSNALLLADFIQVGIDGVSIGTNDLTMLTLGVDRDNSAVAPAFDDTHPAVLQLIEATIKTAHRFDITTSVCGQAPSDHPNLVTKLVQLGVTSISVNPDAIARTREYIYYAENSSLKGA</sequence>
<evidence type="ECO:0000259" key="18">
    <source>
        <dbReference type="Pfam" id="PF02896"/>
    </source>
</evidence>
<dbReference type="PANTHER" id="PTHR43030">
    <property type="entry name" value="PHOSPHOENOLPYRUVATE SYNTHASE"/>
    <property type="match status" value="1"/>
</dbReference>
<evidence type="ECO:0000256" key="4">
    <source>
        <dbReference type="ARBA" id="ARBA00007837"/>
    </source>
</evidence>
<reference evidence="19 20" key="1">
    <citation type="journal article" date="2016" name="Nat. Commun.">
        <title>Thousands of microbial genomes shed light on interconnected biogeochemical processes in an aquifer system.</title>
        <authorList>
            <person name="Anantharaman K."/>
            <person name="Brown C.T."/>
            <person name="Hug L.A."/>
            <person name="Sharon I."/>
            <person name="Castelle C.J."/>
            <person name="Probst A.J."/>
            <person name="Thomas B.C."/>
            <person name="Singh A."/>
            <person name="Wilkins M.J."/>
            <person name="Karaoz U."/>
            <person name="Brodie E.L."/>
            <person name="Williams K.H."/>
            <person name="Hubbard S.S."/>
            <person name="Banfield J.F."/>
        </authorList>
    </citation>
    <scope>NUCLEOTIDE SEQUENCE [LARGE SCALE GENOMIC DNA]</scope>
</reference>
<comment type="function">
    <text evidence="2 15">Catalyzes the phosphorylation of pyruvate to phosphoenolpyruvate.</text>
</comment>
<dbReference type="PANTHER" id="PTHR43030:SF1">
    <property type="entry name" value="PHOSPHOENOLPYRUVATE SYNTHASE"/>
    <property type="match status" value="1"/>
</dbReference>
<dbReference type="NCBIfam" id="TIGR01418">
    <property type="entry name" value="PEP_synth"/>
    <property type="match status" value="1"/>
</dbReference>
<comment type="catalytic activity">
    <reaction evidence="14 15">
        <text>pyruvate + ATP + H2O = phosphoenolpyruvate + AMP + phosphate + 2 H(+)</text>
        <dbReference type="Rhea" id="RHEA:11364"/>
        <dbReference type="ChEBI" id="CHEBI:15361"/>
        <dbReference type="ChEBI" id="CHEBI:15377"/>
        <dbReference type="ChEBI" id="CHEBI:15378"/>
        <dbReference type="ChEBI" id="CHEBI:30616"/>
        <dbReference type="ChEBI" id="CHEBI:43474"/>
        <dbReference type="ChEBI" id="CHEBI:58702"/>
        <dbReference type="ChEBI" id="CHEBI:456215"/>
        <dbReference type="EC" id="2.7.9.2"/>
    </reaction>
</comment>
<dbReference type="GO" id="GO:0006094">
    <property type="term" value="P:gluconeogenesis"/>
    <property type="evidence" value="ECO:0007669"/>
    <property type="project" value="UniProtKB-UniPathway"/>
</dbReference>
<name>A0A1G1VNC9_9BACT</name>
<evidence type="ECO:0000256" key="2">
    <source>
        <dbReference type="ARBA" id="ARBA00002988"/>
    </source>
</evidence>
<dbReference type="PIRSF" id="PIRSF000854">
    <property type="entry name" value="PEP_synthase"/>
    <property type="match status" value="1"/>
</dbReference>
<dbReference type="InterPro" id="IPR018274">
    <property type="entry name" value="PEP_util_AS"/>
</dbReference>
<keyword evidence="10 15" id="KW-0418">Kinase</keyword>
<keyword evidence="8 15" id="KW-0479">Metal-binding</keyword>
<evidence type="ECO:0000256" key="13">
    <source>
        <dbReference type="ARBA" id="ARBA00033470"/>
    </source>
</evidence>
<dbReference type="InterPro" id="IPR040442">
    <property type="entry name" value="Pyrv_kinase-like_dom_sf"/>
</dbReference>
<dbReference type="NCBIfam" id="NF005057">
    <property type="entry name" value="PRK06464.1"/>
    <property type="match status" value="1"/>
</dbReference>
<evidence type="ECO:0000259" key="17">
    <source>
        <dbReference type="Pfam" id="PF01326"/>
    </source>
</evidence>
<dbReference type="Pfam" id="PF01326">
    <property type="entry name" value="PPDK_N"/>
    <property type="match status" value="1"/>
</dbReference>
<dbReference type="InterPro" id="IPR006319">
    <property type="entry name" value="PEP_synth"/>
</dbReference>
<evidence type="ECO:0000256" key="10">
    <source>
        <dbReference type="ARBA" id="ARBA00022777"/>
    </source>
</evidence>
<dbReference type="GO" id="GO:0008986">
    <property type="term" value="F:pyruvate, water dikinase activity"/>
    <property type="evidence" value="ECO:0007669"/>
    <property type="project" value="UniProtKB-EC"/>
</dbReference>
<feature type="domain" description="Pyruvate phosphate dikinase AMP/ATP-binding" evidence="17">
    <location>
        <begin position="18"/>
        <end position="326"/>
    </location>
</feature>
<evidence type="ECO:0000256" key="3">
    <source>
        <dbReference type="ARBA" id="ARBA00004742"/>
    </source>
</evidence>
<dbReference type="FunFam" id="3.30.1490.20:FF:000010">
    <property type="entry name" value="Phosphoenolpyruvate synthase"/>
    <property type="match status" value="1"/>
</dbReference>
<evidence type="ECO:0000256" key="12">
    <source>
        <dbReference type="ARBA" id="ARBA00022842"/>
    </source>
</evidence>
<dbReference type="GO" id="GO:0005524">
    <property type="term" value="F:ATP binding"/>
    <property type="evidence" value="ECO:0007669"/>
    <property type="project" value="UniProtKB-KW"/>
</dbReference>
<evidence type="ECO:0000256" key="6">
    <source>
        <dbReference type="ARBA" id="ARBA00021623"/>
    </source>
</evidence>
<evidence type="ECO:0000256" key="1">
    <source>
        <dbReference type="ARBA" id="ARBA00001946"/>
    </source>
</evidence>
<dbReference type="Gene3D" id="3.30.470.20">
    <property type="entry name" value="ATP-grasp fold, B domain"/>
    <property type="match status" value="1"/>
</dbReference>
<evidence type="ECO:0000313" key="20">
    <source>
        <dbReference type="Proteomes" id="UP000177324"/>
    </source>
</evidence>
<dbReference type="EMBL" id="MHCH01000037">
    <property type="protein sequence ID" value="OGY16902.1"/>
    <property type="molecule type" value="Genomic_DNA"/>
</dbReference>
<dbReference type="SUPFAM" id="SSF56059">
    <property type="entry name" value="Glutathione synthetase ATP-binding domain-like"/>
    <property type="match status" value="1"/>
</dbReference>
<dbReference type="InterPro" id="IPR008279">
    <property type="entry name" value="PEP-util_enz_mobile_dom"/>
</dbReference>
<keyword evidence="9 15" id="KW-0547">Nucleotide-binding</keyword>
<evidence type="ECO:0000259" key="16">
    <source>
        <dbReference type="Pfam" id="PF00391"/>
    </source>
</evidence>
<dbReference type="Gene3D" id="3.30.1490.20">
    <property type="entry name" value="ATP-grasp fold, A domain"/>
    <property type="match status" value="1"/>
</dbReference>
<keyword evidence="11 15" id="KW-0067">ATP-binding</keyword>
<evidence type="ECO:0000256" key="15">
    <source>
        <dbReference type="PIRNR" id="PIRNR000854"/>
    </source>
</evidence>
<evidence type="ECO:0000256" key="14">
    <source>
        <dbReference type="ARBA" id="ARBA00047700"/>
    </source>
</evidence>
<dbReference type="Gene3D" id="3.50.30.10">
    <property type="entry name" value="Phosphohistidine domain"/>
    <property type="match status" value="1"/>
</dbReference>